<feature type="region of interest" description="Disordered" evidence="1">
    <location>
        <begin position="1"/>
        <end position="20"/>
    </location>
</feature>
<dbReference type="Gene3D" id="1.10.10.10">
    <property type="entry name" value="Winged helix-like DNA-binding domain superfamily/Winged helix DNA-binding domain"/>
    <property type="match status" value="1"/>
</dbReference>
<feature type="domain" description="Transcription regulator PadR N-terminal" evidence="2">
    <location>
        <begin position="67"/>
        <end position="136"/>
    </location>
</feature>
<organism evidence="3 4">
    <name type="scientific">Oleomonas cavernae</name>
    <dbReference type="NCBI Taxonomy" id="2320859"/>
    <lineage>
        <taxon>Bacteria</taxon>
        <taxon>Pseudomonadati</taxon>
        <taxon>Pseudomonadota</taxon>
        <taxon>Alphaproteobacteria</taxon>
        <taxon>Acetobacterales</taxon>
        <taxon>Acetobacteraceae</taxon>
        <taxon>Oleomonas</taxon>
    </lineage>
</organism>
<feature type="compositionally biased region" description="Basic and acidic residues" evidence="1">
    <location>
        <begin position="1"/>
        <end position="12"/>
    </location>
</feature>
<dbReference type="InterPro" id="IPR036388">
    <property type="entry name" value="WH-like_DNA-bd_sf"/>
</dbReference>
<evidence type="ECO:0000313" key="4">
    <source>
        <dbReference type="Proteomes" id="UP000284605"/>
    </source>
</evidence>
<accession>A0A418WHB3</accession>
<evidence type="ECO:0000313" key="3">
    <source>
        <dbReference type="EMBL" id="RJF89441.1"/>
    </source>
</evidence>
<dbReference type="AlphaFoldDB" id="A0A418WHB3"/>
<dbReference type="PANTHER" id="PTHR43252:SF7">
    <property type="entry name" value="TRANSCRIPTIONAL REGULATOR YQJI"/>
    <property type="match status" value="1"/>
</dbReference>
<dbReference type="EMBL" id="QYUK01000011">
    <property type="protein sequence ID" value="RJF89441.1"/>
    <property type="molecule type" value="Genomic_DNA"/>
</dbReference>
<name>A0A418WHB3_9PROT</name>
<dbReference type="InterPro" id="IPR036390">
    <property type="entry name" value="WH_DNA-bd_sf"/>
</dbReference>
<dbReference type="Pfam" id="PF03551">
    <property type="entry name" value="PadR"/>
    <property type="match status" value="1"/>
</dbReference>
<keyword evidence="4" id="KW-1185">Reference proteome</keyword>
<sequence>MFKRHQDDRPVSREGCGGRFGRHFARGRDDFDDRHFGGHGRHGGGGGGGPGRRGRRFFDHGDLRLVVLKLIADKPRYGYDLIKAIEESLAGQYSPSPGVVYPTLTLLEELGYIAVSASEGPKKLFAITPAGTDFLATNQGLVDALFARMADTRAIHGDGPPPQIIRAMENLKLALRLRLSRGRPGEDEIRAMAAAIDAAANAVEQG</sequence>
<dbReference type="InterPro" id="IPR005149">
    <property type="entry name" value="Tscrpt_reg_PadR_N"/>
</dbReference>
<feature type="region of interest" description="Disordered" evidence="1">
    <location>
        <begin position="31"/>
        <end position="54"/>
    </location>
</feature>
<protein>
    <submittedName>
        <fullName evidence="3">PadR family transcriptional regulator</fullName>
    </submittedName>
</protein>
<gene>
    <name evidence="3" type="ORF">D3874_22740</name>
</gene>
<evidence type="ECO:0000256" key="1">
    <source>
        <dbReference type="SAM" id="MobiDB-lite"/>
    </source>
</evidence>
<dbReference type="Proteomes" id="UP000284605">
    <property type="component" value="Unassembled WGS sequence"/>
</dbReference>
<dbReference type="RefSeq" id="WP_119781309.1">
    <property type="nucleotide sequence ID" value="NZ_QYUK01000011.1"/>
</dbReference>
<dbReference type="OrthoDB" id="9814826at2"/>
<comment type="caution">
    <text evidence="3">The sequence shown here is derived from an EMBL/GenBank/DDBJ whole genome shotgun (WGS) entry which is preliminary data.</text>
</comment>
<dbReference type="PANTHER" id="PTHR43252">
    <property type="entry name" value="TRANSCRIPTIONAL REGULATOR YQJI"/>
    <property type="match status" value="1"/>
</dbReference>
<evidence type="ECO:0000259" key="2">
    <source>
        <dbReference type="Pfam" id="PF03551"/>
    </source>
</evidence>
<dbReference type="SUPFAM" id="SSF46785">
    <property type="entry name" value="Winged helix' DNA-binding domain"/>
    <property type="match status" value="1"/>
</dbReference>
<proteinExistence type="predicted"/>
<reference evidence="3 4" key="1">
    <citation type="submission" date="2018-09" db="EMBL/GenBank/DDBJ databases">
        <authorList>
            <person name="Zhu H."/>
        </authorList>
    </citation>
    <scope>NUCLEOTIDE SEQUENCE [LARGE SCALE GENOMIC DNA]</scope>
    <source>
        <strain evidence="3 4">K1W22B-8</strain>
    </source>
</reference>